<dbReference type="PANTHER" id="PTHR33021">
    <property type="entry name" value="BLUE COPPER PROTEIN"/>
    <property type="match status" value="1"/>
</dbReference>
<feature type="chain" id="PRO_5043698334" description="Phytocyanin domain-containing protein" evidence="12">
    <location>
        <begin position="23"/>
        <end position="166"/>
    </location>
</feature>
<evidence type="ECO:0000313" key="14">
    <source>
        <dbReference type="EMBL" id="KAJ8767666.1"/>
    </source>
</evidence>
<evidence type="ECO:0000256" key="6">
    <source>
        <dbReference type="ARBA" id="ARBA00022982"/>
    </source>
</evidence>
<dbReference type="PANTHER" id="PTHR33021:SF533">
    <property type="entry name" value="PHYTOCYANIN DOMAIN-CONTAINING PROTEIN"/>
    <property type="match status" value="1"/>
</dbReference>
<dbReference type="InterPro" id="IPR008972">
    <property type="entry name" value="Cupredoxin"/>
</dbReference>
<keyword evidence="11" id="KW-0325">Glycoprotein</keyword>
<keyword evidence="4" id="KW-0479">Metal-binding</keyword>
<reference evidence="14 15" key="1">
    <citation type="submission" date="2021-09" db="EMBL/GenBank/DDBJ databases">
        <title>Genomic insights and catalytic innovation underlie evolution of tropane alkaloids biosynthesis.</title>
        <authorList>
            <person name="Wang Y.-J."/>
            <person name="Tian T."/>
            <person name="Huang J.-P."/>
            <person name="Huang S.-X."/>
        </authorList>
    </citation>
    <scope>NUCLEOTIDE SEQUENCE [LARGE SCALE GENOMIC DNA]</scope>
    <source>
        <strain evidence="14">KIB-2018</strain>
        <tissue evidence="14">Leaf</tissue>
    </source>
</reference>
<keyword evidence="9" id="KW-0472">Membrane</keyword>
<dbReference type="InterPro" id="IPR003245">
    <property type="entry name" value="Phytocyanin_dom"/>
</dbReference>
<comment type="caution">
    <text evidence="14">The sequence shown here is derived from an EMBL/GenBank/DDBJ whole genome shotgun (WGS) entry which is preliminary data.</text>
</comment>
<dbReference type="Pfam" id="PF02298">
    <property type="entry name" value="Cu_bind_like"/>
    <property type="match status" value="1"/>
</dbReference>
<evidence type="ECO:0000256" key="1">
    <source>
        <dbReference type="ARBA" id="ARBA00004479"/>
    </source>
</evidence>
<accession>A0AAV8TL97</accession>
<feature type="signal peptide" evidence="12">
    <location>
        <begin position="1"/>
        <end position="22"/>
    </location>
</feature>
<keyword evidence="6" id="KW-0249">Electron transport</keyword>
<dbReference type="FunFam" id="2.60.40.420:FF:000067">
    <property type="entry name" value="Cupredoxin superfamily protein"/>
    <property type="match status" value="1"/>
</dbReference>
<dbReference type="EMBL" id="JAIWQS010000004">
    <property type="protein sequence ID" value="KAJ8767666.1"/>
    <property type="molecule type" value="Genomic_DNA"/>
</dbReference>
<evidence type="ECO:0000256" key="8">
    <source>
        <dbReference type="ARBA" id="ARBA00023008"/>
    </source>
</evidence>
<name>A0AAV8TL97_9ROSI</name>
<keyword evidence="10" id="KW-1015">Disulfide bond</keyword>
<evidence type="ECO:0000256" key="7">
    <source>
        <dbReference type="ARBA" id="ARBA00022989"/>
    </source>
</evidence>
<dbReference type="InterPro" id="IPR039391">
    <property type="entry name" value="Phytocyanin-like"/>
</dbReference>
<evidence type="ECO:0000256" key="11">
    <source>
        <dbReference type="ARBA" id="ARBA00023180"/>
    </source>
</evidence>
<dbReference type="AlphaFoldDB" id="A0AAV8TL97"/>
<keyword evidence="5 12" id="KW-0732">Signal</keyword>
<keyword evidence="3" id="KW-0812">Transmembrane</keyword>
<dbReference type="Proteomes" id="UP001159364">
    <property type="component" value="Linkage Group LG04"/>
</dbReference>
<keyword evidence="15" id="KW-1185">Reference proteome</keyword>
<evidence type="ECO:0000256" key="3">
    <source>
        <dbReference type="ARBA" id="ARBA00022692"/>
    </source>
</evidence>
<dbReference type="GO" id="GO:0009055">
    <property type="term" value="F:electron transfer activity"/>
    <property type="evidence" value="ECO:0007669"/>
    <property type="project" value="InterPro"/>
</dbReference>
<dbReference type="CDD" id="cd04216">
    <property type="entry name" value="Phytocyanin"/>
    <property type="match status" value="1"/>
</dbReference>
<evidence type="ECO:0000313" key="15">
    <source>
        <dbReference type="Proteomes" id="UP001159364"/>
    </source>
</evidence>
<evidence type="ECO:0000256" key="9">
    <source>
        <dbReference type="ARBA" id="ARBA00023136"/>
    </source>
</evidence>
<evidence type="ECO:0000256" key="12">
    <source>
        <dbReference type="SAM" id="SignalP"/>
    </source>
</evidence>
<keyword evidence="8" id="KW-0186">Copper</keyword>
<feature type="domain" description="Phytocyanin" evidence="13">
    <location>
        <begin position="23"/>
        <end position="123"/>
    </location>
</feature>
<evidence type="ECO:0000256" key="10">
    <source>
        <dbReference type="ARBA" id="ARBA00023157"/>
    </source>
</evidence>
<dbReference type="GO" id="GO:0046872">
    <property type="term" value="F:metal ion binding"/>
    <property type="evidence" value="ECO:0007669"/>
    <property type="project" value="UniProtKB-KW"/>
</dbReference>
<keyword evidence="7" id="KW-1133">Transmembrane helix</keyword>
<organism evidence="14 15">
    <name type="scientific">Erythroxylum novogranatense</name>
    <dbReference type="NCBI Taxonomy" id="1862640"/>
    <lineage>
        <taxon>Eukaryota</taxon>
        <taxon>Viridiplantae</taxon>
        <taxon>Streptophyta</taxon>
        <taxon>Embryophyta</taxon>
        <taxon>Tracheophyta</taxon>
        <taxon>Spermatophyta</taxon>
        <taxon>Magnoliopsida</taxon>
        <taxon>eudicotyledons</taxon>
        <taxon>Gunneridae</taxon>
        <taxon>Pentapetalae</taxon>
        <taxon>rosids</taxon>
        <taxon>fabids</taxon>
        <taxon>Malpighiales</taxon>
        <taxon>Erythroxylaceae</taxon>
        <taxon>Erythroxylum</taxon>
    </lineage>
</organism>
<gene>
    <name evidence="14" type="ORF">K2173_018224</name>
</gene>
<protein>
    <recommendedName>
        <fullName evidence="13">Phytocyanin domain-containing protein</fullName>
    </recommendedName>
</protein>
<dbReference type="Gene3D" id="2.60.40.420">
    <property type="entry name" value="Cupredoxins - blue copper proteins"/>
    <property type="match status" value="1"/>
</dbReference>
<sequence length="166" mass="17753">MVFAKFFVAIALVAVLVPSTSATDFIVGDDKGWTTNFDYQKWAEGKEFHVGDRLVFKYPQGAHDVLRVNGTVFQQCLKPADVPPLNSGNDVIPLATPGKKWYICGVAKHCEEGNQKLTITVWPEVGSPQGLPAPNPTPTSSARASISSAFHALAVALATVSGVIMV</sequence>
<proteinExistence type="predicted"/>
<dbReference type="PROSITE" id="PS51485">
    <property type="entry name" value="PHYTOCYANIN"/>
    <property type="match status" value="1"/>
</dbReference>
<evidence type="ECO:0000256" key="2">
    <source>
        <dbReference type="ARBA" id="ARBA00022448"/>
    </source>
</evidence>
<evidence type="ECO:0000259" key="13">
    <source>
        <dbReference type="PROSITE" id="PS51485"/>
    </source>
</evidence>
<dbReference type="GO" id="GO:0009610">
    <property type="term" value="P:response to symbiotic fungus"/>
    <property type="evidence" value="ECO:0007669"/>
    <property type="project" value="UniProtKB-ARBA"/>
</dbReference>
<comment type="subcellular location">
    <subcellularLocation>
        <location evidence="1">Membrane</location>
        <topology evidence="1">Single-pass type I membrane protein</topology>
    </subcellularLocation>
</comment>
<evidence type="ECO:0000256" key="5">
    <source>
        <dbReference type="ARBA" id="ARBA00022729"/>
    </source>
</evidence>
<evidence type="ECO:0000256" key="4">
    <source>
        <dbReference type="ARBA" id="ARBA00022723"/>
    </source>
</evidence>
<dbReference type="GO" id="GO:0005886">
    <property type="term" value="C:plasma membrane"/>
    <property type="evidence" value="ECO:0007669"/>
    <property type="project" value="TreeGrafter"/>
</dbReference>
<dbReference type="SUPFAM" id="SSF49503">
    <property type="entry name" value="Cupredoxins"/>
    <property type="match status" value="1"/>
</dbReference>
<keyword evidence="2" id="KW-0813">Transport</keyword>